<dbReference type="InterPro" id="IPR050723">
    <property type="entry name" value="CFA/CMAS"/>
</dbReference>
<dbReference type="GO" id="GO:0032259">
    <property type="term" value="P:methylation"/>
    <property type="evidence" value="ECO:0007669"/>
    <property type="project" value="UniProtKB-KW"/>
</dbReference>
<accession>A0A5Q2RJG2</accession>
<protein>
    <submittedName>
        <fullName evidence="2">Methyltransferase domain-containing protein</fullName>
    </submittedName>
</protein>
<dbReference type="SUPFAM" id="SSF53335">
    <property type="entry name" value="S-adenosyl-L-methionine-dependent methyltransferases"/>
    <property type="match status" value="1"/>
</dbReference>
<keyword evidence="2" id="KW-0489">Methyltransferase</keyword>
<evidence type="ECO:0000256" key="1">
    <source>
        <dbReference type="SAM" id="MobiDB-lite"/>
    </source>
</evidence>
<dbReference type="Gene3D" id="3.40.50.150">
    <property type="entry name" value="Vaccinia Virus protein VP39"/>
    <property type="match status" value="1"/>
</dbReference>
<keyword evidence="2" id="KW-0808">Transferase</keyword>
<dbReference type="PANTHER" id="PTHR43667">
    <property type="entry name" value="CYCLOPROPANE-FATTY-ACYL-PHOSPHOLIPID SYNTHASE"/>
    <property type="match status" value="1"/>
</dbReference>
<keyword evidence="3" id="KW-1185">Reference proteome</keyword>
<dbReference type="PANTHER" id="PTHR43667:SF2">
    <property type="entry name" value="FATTY ACID C-METHYL TRANSFERASE"/>
    <property type="match status" value="1"/>
</dbReference>
<name>A0A5Q2RJG2_9ACTN</name>
<dbReference type="InterPro" id="IPR029063">
    <property type="entry name" value="SAM-dependent_MTases_sf"/>
</dbReference>
<organism evidence="2 3">
    <name type="scientific">Actinomarinicola tropica</name>
    <dbReference type="NCBI Taxonomy" id="2789776"/>
    <lineage>
        <taxon>Bacteria</taxon>
        <taxon>Bacillati</taxon>
        <taxon>Actinomycetota</taxon>
        <taxon>Acidimicrobiia</taxon>
        <taxon>Acidimicrobiales</taxon>
        <taxon>Iamiaceae</taxon>
        <taxon>Actinomarinicola</taxon>
    </lineage>
</organism>
<dbReference type="AlphaFoldDB" id="A0A5Q2RJG2"/>
<evidence type="ECO:0000313" key="2">
    <source>
        <dbReference type="EMBL" id="QGG95943.1"/>
    </source>
</evidence>
<evidence type="ECO:0000313" key="3">
    <source>
        <dbReference type="Proteomes" id="UP000334019"/>
    </source>
</evidence>
<sequence length="458" mass="50666">MTALEIPTDGALPEPDPPLSIIPEQPTGRGRVAPERLLAHARRHSVVPRIGAAAARAAVLRLLHLVEGGEVVVVDGDDRRTVSSTSDDRYGRAHLRAVVTVHDPRFYAAVVRGGSSGLGEAYRQGWFDVDDLTALLRLLARAMRRVEPIRQRAHRLARPVAEPIRRRRRPDPQRDRDNIAAHYDLGNDFFELFLDPTLTYSAGIFERPDASLAEASIAKIERLCQALDLQPGQRVVEIGTGWGAFAIHAARHHGVEVVTTTLSAEQHAVATARVRAAGLEDRIEVRLDHYRDLHGRFDALVAVEMIEAVDWRELGDFVEHCARLVGPDGAVAYQAIVAAPARWSRARVTEDFIKSHVFPGGNLPSVPSILDAATARTDLSLVDLADFGMDYAETLRRWGATLADRRADAQALGLDDAFLRLWDFYLRYCEAGFEERQVSVVQMVLERPGRARSLLGQA</sequence>
<reference evidence="2 3" key="1">
    <citation type="submission" date="2019-11" db="EMBL/GenBank/DDBJ databases">
        <authorList>
            <person name="He Y."/>
        </authorList>
    </citation>
    <scope>NUCLEOTIDE SEQUENCE [LARGE SCALE GENOMIC DNA]</scope>
    <source>
        <strain evidence="2 3">SCSIO 58843</strain>
    </source>
</reference>
<gene>
    <name evidence="2" type="ORF">GH723_13015</name>
</gene>
<feature type="region of interest" description="Disordered" evidence="1">
    <location>
        <begin position="1"/>
        <end position="27"/>
    </location>
</feature>
<dbReference type="EMBL" id="CP045851">
    <property type="protein sequence ID" value="QGG95943.1"/>
    <property type="molecule type" value="Genomic_DNA"/>
</dbReference>
<dbReference type="RefSeq" id="WP_153760049.1">
    <property type="nucleotide sequence ID" value="NZ_CP045851.1"/>
</dbReference>
<dbReference type="GO" id="GO:0008168">
    <property type="term" value="F:methyltransferase activity"/>
    <property type="evidence" value="ECO:0007669"/>
    <property type="project" value="UniProtKB-KW"/>
</dbReference>
<dbReference type="KEGG" id="atq:GH723_13015"/>
<dbReference type="Proteomes" id="UP000334019">
    <property type="component" value="Chromosome"/>
</dbReference>
<proteinExistence type="predicted"/>
<dbReference type="CDD" id="cd02440">
    <property type="entry name" value="AdoMet_MTases"/>
    <property type="match status" value="1"/>
</dbReference>
<dbReference type="Pfam" id="PF02353">
    <property type="entry name" value="CMAS"/>
    <property type="match status" value="1"/>
</dbReference>